<dbReference type="AlphaFoldDB" id="A0AAE1FFR1"/>
<gene>
    <name evidence="3" type="ORF">Pcinc_021407</name>
</gene>
<dbReference type="InterPro" id="IPR036691">
    <property type="entry name" value="Endo/exonu/phosph_ase_sf"/>
</dbReference>
<evidence type="ECO:0000313" key="4">
    <source>
        <dbReference type="Proteomes" id="UP001286313"/>
    </source>
</evidence>
<keyword evidence="4" id="KW-1185">Reference proteome</keyword>
<sequence length="244" mass="28765">MKNKILTRHIHNILQKHEEEPLVLLGDFNGHLGFIGRQEVNQNGNRVLSWAEKFYLTILNGDLHCKGETTWSRGEQSSAIDFILVNQTVYEKFCGMVIDEEGKHFDCSDHNQICATFNITVTKPYKEKREVKEISYLKINDTTKHSFMQCMEDKLRSQAENLKGNIIQLENMMKDVANTHMMTKLRKRTKEEMPELIEPIWLTEEIKYRISVRKIFNKERRKETLKKPKDTKICMTIRGRGFKE</sequence>
<evidence type="ECO:0000256" key="1">
    <source>
        <dbReference type="SAM" id="Coils"/>
    </source>
</evidence>
<dbReference type="GO" id="GO:0003824">
    <property type="term" value="F:catalytic activity"/>
    <property type="evidence" value="ECO:0007669"/>
    <property type="project" value="InterPro"/>
</dbReference>
<dbReference type="SUPFAM" id="SSF56219">
    <property type="entry name" value="DNase I-like"/>
    <property type="match status" value="1"/>
</dbReference>
<feature type="coiled-coil region" evidence="1">
    <location>
        <begin position="152"/>
        <end position="179"/>
    </location>
</feature>
<evidence type="ECO:0000259" key="2">
    <source>
        <dbReference type="Pfam" id="PF14529"/>
    </source>
</evidence>
<comment type="caution">
    <text evidence="3">The sequence shown here is derived from an EMBL/GenBank/DDBJ whole genome shotgun (WGS) entry which is preliminary data.</text>
</comment>
<dbReference type="Proteomes" id="UP001286313">
    <property type="component" value="Unassembled WGS sequence"/>
</dbReference>
<accession>A0AAE1FFR1</accession>
<feature type="domain" description="Endonuclease/exonuclease/phosphatase" evidence="2">
    <location>
        <begin position="4"/>
        <end position="113"/>
    </location>
</feature>
<dbReference type="InterPro" id="IPR005135">
    <property type="entry name" value="Endo/exonuclease/phosphatase"/>
</dbReference>
<protein>
    <recommendedName>
        <fullName evidence="2">Endonuclease/exonuclease/phosphatase domain-containing protein</fullName>
    </recommendedName>
</protein>
<keyword evidence="1" id="KW-0175">Coiled coil</keyword>
<organism evidence="3 4">
    <name type="scientific">Petrolisthes cinctipes</name>
    <name type="common">Flat porcelain crab</name>
    <dbReference type="NCBI Taxonomy" id="88211"/>
    <lineage>
        <taxon>Eukaryota</taxon>
        <taxon>Metazoa</taxon>
        <taxon>Ecdysozoa</taxon>
        <taxon>Arthropoda</taxon>
        <taxon>Crustacea</taxon>
        <taxon>Multicrustacea</taxon>
        <taxon>Malacostraca</taxon>
        <taxon>Eumalacostraca</taxon>
        <taxon>Eucarida</taxon>
        <taxon>Decapoda</taxon>
        <taxon>Pleocyemata</taxon>
        <taxon>Anomura</taxon>
        <taxon>Galatheoidea</taxon>
        <taxon>Porcellanidae</taxon>
        <taxon>Petrolisthes</taxon>
    </lineage>
</organism>
<dbReference type="EMBL" id="JAWQEG010002209">
    <property type="protein sequence ID" value="KAK3873584.1"/>
    <property type="molecule type" value="Genomic_DNA"/>
</dbReference>
<reference evidence="3" key="1">
    <citation type="submission" date="2023-10" db="EMBL/GenBank/DDBJ databases">
        <title>Genome assemblies of two species of porcelain crab, Petrolisthes cinctipes and Petrolisthes manimaculis (Anomura: Porcellanidae).</title>
        <authorList>
            <person name="Angst P."/>
        </authorList>
    </citation>
    <scope>NUCLEOTIDE SEQUENCE</scope>
    <source>
        <strain evidence="3">PB745_01</strain>
        <tissue evidence="3">Gill</tissue>
    </source>
</reference>
<dbReference type="Gene3D" id="3.60.10.10">
    <property type="entry name" value="Endonuclease/exonuclease/phosphatase"/>
    <property type="match status" value="1"/>
</dbReference>
<dbReference type="Pfam" id="PF14529">
    <property type="entry name" value="Exo_endo_phos_2"/>
    <property type="match status" value="1"/>
</dbReference>
<evidence type="ECO:0000313" key="3">
    <source>
        <dbReference type="EMBL" id="KAK3873584.1"/>
    </source>
</evidence>
<proteinExistence type="predicted"/>
<name>A0AAE1FFR1_PETCI</name>